<evidence type="ECO:0000313" key="1">
    <source>
        <dbReference type="EMBL" id="KAF1806001.1"/>
    </source>
</evidence>
<sequence length="73" mass="8462">QKWQAIECRSASVPLLWSNHDNYVKVFELFSFLLDKLKEQNEVFQSLKRERLGLVDVSAGYSVQDVLSHHVAN</sequence>
<accession>A0A8H4BPX6</accession>
<protein>
    <submittedName>
        <fullName evidence="1">Uncharacterized protein</fullName>
    </submittedName>
</protein>
<feature type="non-terminal residue" evidence="1">
    <location>
        <position position="1"/>
    </location>
</feature>
<comment type="caution">
    <text evidence="1">The sequence shown here is derived from an EMBL/GenBank/DDBJ whole genome shotgun (WGS) entry which is preliminary data.</text>
</comment>
<dbReference type="EMBL" id="JAAECE010000001">
    <property type="protein sequence ID" value="KAF1806001.1"/>
    <property type="molecule type" value="Genomic_DNA"/>
</dbReference>
<gene>
    <name evidence="1" type="ORF">FB192DRAFT_1270841</name>
</gene>
<evidence type="ECO:0000313" key="2">
    <source>
        <dbReference type="Proteomes" id="UP000469890"/>
    </source>
</evidence>
<organism evidence="1 2">
    <name type="scientific">Mucor circinelloides f. lusitanicus</name>
    <name type="common">Mucor racemosus var. lusitanicus</name>
    <dbReference type="NCBI Taxonomy" id="29924"/>
    <lineage>
        <taxon>Eukaryota</taxon>
        <taxon>Fungi</taxon>
        <taxon>Fungi incertae sedis</taxon>
        <taxon>Mucoromycota</taxon>
        <taxon>Mucoromycotina</taxon>
        <taxon>Mucoromycetes</taxon>
        <taxon>Mucorales</taxon>
        <taxon>Mucorineae</taxon>
        <taxon>Mucoraceae</taxon>
        <taxon>Mucor</taxon>
    </lineage>
</organism>
<name>A0A8H4BPX6_MUCCL</name>
<reference evidence="1 2" key="1">
    <citation type="submission" date="2019-09" db="EMBL/GenBank/DDBJ databases">
        <authorList>
            <consortium name="DOE Joint Genome Institute"/>
            <person name="Mondo S.J."/>
            <person name="Navarro-Mendoza M.I."/>
            <person name="Perez-Arques C."/>
            <person name="Panchal S."/>
            <person name="Nicolas F.E."/>
            <person name="Ganguly P."/>
            <person name="Pangilinan J."/>
            <person name="Grigoriev I."/>
            <person name="Heitman J."/>
            <person name="Sanya K."/>
            <person name="Garre V."/>
        </authorList>
    </citation>
    <scope>NUCLEOTIDE SEQUENCE [LARGE SCALE GENOMIC DNA]</scope>
    <source>
        <strain evidence="1 2">MU402</strain>
    </source>
</reference>
<dbReference type="Proteomes" id="UP000469890">
    <property type="component" value="Unassembled WGS sequence"/>
</dbReference>
<dbReference type="AlphaFoldDB" id="A0A8H4BPX6"/>
<proteinExistence type="predicted"/>